<dbReference type="OrthoDB" id="1809160at2"/>
<evidence type="ECO:0000256" key="1">
    <source>
        <dbReference type="SAM" id="MobiDB-lite"/>
    </source>
</evidence>
<feature type="compositionally biased region" description="Low complexity" evidence="1">
    <location>
        <begin position="77"/>
        <end position="95"/>
    </location>
</feature>
<keyword evidence="3" id="KW-1185">Reference proteome</keyword>
<sequence>MGEEKIKGSHLEEVLFSLLDYQAKQGTSHDDAMLMLALLNLLGIVSLMNKQAGNPAVPQYAAELNPMLNTLLQMMAGRPEGPAGQQPGQPSGPEQKAPALPFNPAMLTAFLNQQPGQKPDPGLLLSLLGSVLGGQGTPASGRPPAAPATMEPKKTVSPPASSPAGGGEAKQKIVKWGAQLGKEKRA</sequence>
<dbReference type="EMBL" id="FQUW01000016">
    <property type="protein sequence ID" value="SHF16136.1"/>
    <property type="molecule type" value="Genomic_DNA"/>
</dbReference>
<proteinExistence type="predicted"/>
<gene>
    <name evidence="2" type="ORF">SAMN02745218_01594</name>
</gene>
<evidence type="ECO:0000313" key="3">
    <source>
        <dbReference type="Proteomes" id="UP000184196"/>
    </source>
</evidence>
<evidence type="ECO:0000313" key="2">
    <source>
        <dbReference type="EMBL" id="SHF16136.1"/>
    </source>
</evidence>
<feature type="region of interest" description="Disordered" evidence="1">
    <location>
        <begin position="130"/>
        <end position="186"/>
    </location>
</feature>
<feature type="region of interest" description="Disordered" evidence="1">
    <location>
        <begin position="77"/>
        <end position="100"/>
    </location>
</feature>
<protein>
    <submittedName>
        <fullName evidence="2">Uncharacterized protein</fullName>
    </submittedName>
</protein>
<dbReference type="Proteomes" id="UP000184196">
    <property type="component" value="Unassembled WGS sequence"/>
</dbReference>
<accession>A0A1M4ZEV9</accession>
<dbReference type="AlphaFoldDB" id="A0A1M4ZEV9"/>
<reference evidence="3" key="1">
    <citation type="submission" date="2016-11" db="EMBL/GenBank/DDBJ databases">
        <authorList>
            <person name="Varghese N."/>
            <person name="Submissions S."/>
        </authorList>
    </citation>
    <scope>NUCLEOTIDE SEQUENCE [LARGE SCALE GENOMIC DNA]</scope>
    <source>
        <strain evidence="3">DSM 11792</strain>
    </source>
</reference>
<name>A0A1M4ZEV9_9FIRM</name>
<organism evidence="2 3">
    <name type="scientific">Desulfofundulus australicus DSM 11792</name>
    <dbReference type="NCBI Taxonomy" id="1121425"/>
    <lineage>
        <taxon>Bacteria</taxon>
        <taxon>Bacillati</taxon>
        <taxon>Bacillota</taxon>
        <taxon>Clostridia</taxon>
        <taxon>Eubacteriales</taxon>
        <taxon>Peptococcaceae</taxon>
        <taxon>Desulfofundulus</taxon>
    </lineage>
</organism>
<dbReference type="RefSeq" id="WP_073164878.1">
    <property type="nucleotide sequence ID" value="NZ_FQUW01000016.1"/>
</dbReference>